<feature type="compositionally biased region" description="Low complexity" evidence="1">
    <location>
        <begin position="65"/>
        <end position="80"/>
    </location>
</feature>
<dbReference type="AlphaFoldDB" id="A0A3P7WS78"/>
<proteinExistence type="predicted"/>
<evidence type="ECO:0000256" key="1">
    <source>
        <dbReference type="SAM" id="MobiDB-lite"/>
    </source>
</evidence>
<reference evidence="2 3" key="1">
    <citation type="submission" date="2018-11" db="EMBL/GenBank/DDBJ databases">
        <authorList>
            <consortium name="Pathogen Informatics"/>
        </authorList>
    </citation>
    <scope>NUCLEOTIDE SEQUENCE [LARGE SCALE GENOMIC DNA]</scope>
</reference>
<gene>
    <name evidence="2" type="ORF">HPBE_LOCUS5257</name>
</gene>
<feature type="compositionally biased region" description="Basic and acidic residues" evidence="1">
    <location>
        <begin position="27"/>
        <end position="44"/>
    </location>
</feature>
<evidence type="ECO:0000313" key="2">
    <source>
        <dbReference type="EMBL" id="VDO63931.1"/>
    </source>
</evidence>
<accession>A0A3P7WS78</accession>
<keyword evidence="3" id="KW-1185">Reference proteome</keyword>
<reference evidence="4" key="2">
    <citation type="submission" date="2019-09" db="UniProtKB">
        <authorList>
            <consortium name="WormBaseParasite"/>
        </authorList>
    </citation>
    <scope>IDENTIFICATION</scope>
</reference>
<evidence type="ECO:0000313" key="3">
    <source>
        <dbReference type="Proteomes" id="UP000050761"/>
    </source>
</evidence>
<dbReference type="EMBL" id="UZAH01025439">
    <property type="protein sequence ID" value="VDO63931.1"/>
    <property type="molecule type" value="Genomic_DNA"/>
</dbReference>
<dbReference type="Proteomes" id="UP000050761">
    <property type="component" value="Unassembled WGS sequence"/>
</dbReference>
<organism evidence="2">
    <name type="scientific">Heligmosomoides polygyrus</name>
    <name type="common">Parasitic roundworm</name>
    <dbReference type="NCBI Taxonomy" id="6339"/>
    <lineage>
        <taxon>Eukaryota</taxon>
        <taxon>Metazoa</taxon>
        <taxon>Ecdysozoa</taxon>
        <taxon>Nematoda</taxon>
        <taxon>Chromadorea</taxon>
        <taxon>Rhabditida</taxon>
        <taxon>Rhabditina</taxon>
        <taxon>Rhabditomorpha</taxon>
        <taxon>Strongyloidea</taxon>
        <taxon>Heligmosomidae</taxon>
        <taxon>Heligmosomoides</taxon>
    </lineage>
</organism>
<feature type="region of interest" description="Disordered" evidence="1">
    <location>
        <begin position="15"/>
        <end position="101"/>
    </location>
</feature>
<evidence type="ECO:0000313" key="4">
    <source>
        <dbReference type="WBParaSite" id="HPBE_0000525601-mRNA-1"/>
    </source>
</evidence>
<protein>
    <submittedName>
        <fullName evidence="2 4">Uncharacterized protein</fullName>
    </submittedName>
</protein>
<sequence>MTEAMRTLKFFEELEKQSKAAKQQRTTQEHHYTERTLEPTKTTERQIPINEVKQKRSVPNVEENTTTTIKFTTTEQTTTQEKVDYDDDEEEDEDEESVDETFGSRVLVTQQFLLNNLDEYARKGHYPYNRFNGLFPMIATSNGKIKFAYASVGGSIDDSRSLPRTITSLLLNIFQRQKLSATLGWPLLYSFNGTTYRDGIRAAIKFAYASVGGSIDDSRSLPRTITSLLLNIFQRQKLSATLGWPLLYSFNGTTYRDGIRAAVSF</sequence>
<dbReference type="WBParaSite" id="HPBE_0000525601-mRNA-1">
    <property type="protein sequence ID" value="HPBE_0000525601-mRNA-1"/>
    <property type="gene ID" value="HPBE_0000525601"/>
</dbReference>
<name>A0A3P7WS78_HELPZ</name>
<feature type="compositionally biased region" description="Acidic residues" evidence="1">
    <location>
        <begin position="84"/>
        <end position="99"/>
    </location>
</feature>